<evidence type="ECO:0000259" key="1">
    <source>
        <dbReference type="SMART" id="SM00421"/>
    </source>
</evidence>
<dbReference type="GO" id="GO:0006355">
    <property type="term" value="P:regulation of DNA-templated transcription"/>
    <property type="evidence" value="ECO:0007669"/>
    <property type="project" value="InterPro"/>
</dbReference>
<feature type="domain" description="HTH luxR-type" evidence="1">
    <location>
        <begin position="203"/>
        <end position="260"/>
    </location>
</feature>
<dbReference type="AlphaFoldDB" id="A0A366WZ69"/>
<dbReference type="SUPFAM" id="SSF53474">
    <property type="entry name" value="alpha/beta-Hydrolases"/>
    <property type="match status" value="1"/>
</dbReference>
<dbReference type="RefSeq" id="WP_113823487.1">
    <property type="nucleotide sequence ID" value="NZ_QOCE01000029.1"/>
</dbReference>
<sequence length="571" mass="63389">MENKGQVSRDQVIAAIYETVLRPELYELFMSAWEDHISNILSEPDLAMRLDRCDLQGGMEIDPELQAHFSRAYDILEQLGRKVPRSELKQRVIDSDGFTILSNPDGQIVAAGLAARDIVNETHSLSDLTEHLTVNGVRMLEDLCEKARCEHDKVHSPIVLTTDIQPRHLIARIAFDEGAPVQVLIEGLDYQWTAEAEQMLITSFGLSRAEVDVVRNLMAGYTLRRIAEISQRSEHTIRNQTKSALAKTGAPGQADLIRLVAFLIDNEDRPNTGHPGVVSLQSTMLEMETGLKMQVFECGDPKGYPVVYLHGMLDGMAPLEYLQKQFQEQGLRVIAPVRPGYGLSDGVGTPEDAVEMIVRHVDELISRMKLERPVVLGHMAGALHGHFVCKRLANHVAGMVAVAAGGPVLRMKQISKMAPRQRVMTYTARFAPALLPFFVRAGVALVDSDEIGQFMDSLYKPGSHERIVVDHLGVAELMHAGYRFAVQSGSTGFVSDGHMMVRNWVPEVDGSKTPVLHLHGGRDPVIPACATERFTADHENMEFRLFPEAGQFLIYEQPDVVLGAIRDLITR</sequence>
<dbReference type="Pfam" id="PF12146">
    <property type="entry name" value="Hydrolase_4"/>
    <property type="match status" value="1"/>
</dbReference>
<dbReference type="SMART" id="SM00421">
    <property type="entry name" value="HTH_LUXR"/>
    <property type="match status" value="1"/>
</dbReference>
<evidence type="ECO:0000313" key="3">
    <source>
        <dbReference type="Proteomes" id="UP000252706"/>
    </source>
</evidence>
<gene>
    <name evidence="2" type="ORF">DS909_10975</name>
</gene>
<evidence type="ECO:0000313" key="2">
    <source>
        <dbReference type="EMBL" id="RBW55614.1"/>
    </source>
</evidence>
<accession>A0A366WZ69</accession>
<name>A0A366WZ69_9RHOB</name>
<comment type="caution">
    <text evidence="2">The sequence shown here is derived from an EMBL/GenBank/DDBJ whole genome shotgun (WGS) entry which is preliminary data.</text>
</comment>
<dbReference type="PANTHER" id="PTHR43689">
    <property type="entry name" value="HYDROLASE"/>
    <property type="match status" value="1"/>
</dbReference>
<dbReference type="InterPro" id="IPR000792">
    <property type="entry name" value="Tscrpt_reg_LuxR_C"/>
</dbReference>
<dbReference type="Proteomes" id="UP000252706">
    <property type="component" value="Unassembled WGS sequence"/>
</dbReference>
<dbReference type="EMBL" id="QOCE01000029">
    <property type="protein sequence ID" value="RBW55614.1"/>
    <property type="molecule type" value="Genomic_DNA"/>
</dbReference>
<dbReference type="PANTHER" id="PTHR43689:SF8">
    <property type="entry name" value="ALPHA_BETA-HYDROLASES SUPERFAMILY PROTEIN"/>
    <property type="match status" value="1"/>
</dbReference>
<dbReference type="InterPro" id="IPR016032">
    <property type="entry name" value="Sig_transdc_resp-reg_C-effctor"/>
</dbReference>
<dbReference type="InterPro" id="IPR029058">
    <property type="entry name" value="AB_hydrolase_fold"/>
</dbReference>
<dbReference type="InterPro" id="IPR022742">
    <property type="entry name" value="Hydrolase_4"/>
</dbReference>
<dbReference type="Gene3D" id="1.10.10.10">
    <property type="entry name" value="Winged helix-like DNA-binding domain superfamily/Winged helix DNA-binding domain"/>
    <property type="match status" value="1"/>
</dbReference>
<dbReference type="GO" id="GO:0003677">
    <property type="term" value="F:DNA binding"/>
    <property type="evidence" value="ECO:0007669"/>
    <property type="project" value="InterPro"/>
</dbReference>
<dbReference type="Gene3D" id="3.40.50.1820">
    <property type="entry name" value="alpha/beta hydrolase"/>
    <property type="match status" value="1"/>
</dbReference>
<dbReference type="InterPro" id="IPR036388">
    <property type="entry name" value="WH-like_DNA-bd_sf"/>
</dbReference>
<organism evidence="2 3">
    <name type="scientific">Phaeobacter gallaeciensis</name>
    <dbReference type="NCBI Taxonomy" id="60890"/>
    <lineage>
        <taxon>Bacteria</taxon>
        <taxon>Pseudomonadati</taxon>
        <taxon>Pseudomonadota</taxon>
        <taxon>Alphaproteobacteria</taxon>
        <taxon>Rhodobacterales</taxon>
        <taxon>Roseobacteraceae</taxon>
        <taxon>Phaeobacter</taxon>
    </lineage>
</organism>
<reference evidence="2 3" key="1">
    <citation type="submission" date="2018-07" db="EMBL/GenBank/DDBJ databases">
        <title>Modular assembly of carbohydrate-degrading microbial communities in the ocean.</title>
        <authorList>
            <person name="Enke T.N."/>
            <person name="Datta M.S."/>
            <person name="Schwartzman J.A."/>
            <person name="Cermak N."/>
            <person name="Schmitz D.A."/>
            <person name="Barrere J."/>
            <person name="Cordero O.X."/>
        </authorList>
    </citation>
    <scope>NUCLEOTIDE SEQUENCE [LARGE SCALE GENOMIC DNA]</scope>
    <source>
        <strain evidence="2 3">C3M10</strain>
    </source>
</reference>
<proteinExistence type="predicted"/>
<protein>
    <recommendedName>
        <fullName evidence="1">HTH luxR-type domain-containing protein</fullName>
    </recommendedName>
</protein>
<dbReference type="SUPFAM" id="SSF46894">
    <property type="entry name" value="C-terminal effector domain of the bipartite response regulators"/>
    <property type="match status" value="1"/>
</dbReference>